<feature type="region of interest" description="Disordered" evidence="1">
    <location>
        <begin position="1"/>
        <end position="23"/>
    </location>
</feature>
<evidence type="ECO:0000256" key="1">
    <source>
        <dbReference type="SAM" id="MobiDB-lite"/>
    </source>
</evidence>
<accession>A0ABN3KS89</accession>
<dbReference type="Proteomes" id="UP001500730">
    <property type="component" value="Unassembled WGS sequence"/>
</dbReference>
<keyword evidence="3" id="KW-1185">Reference proteome</keyword>
<name>A0ABN3KS89_9MICO</name>
<sequence length="148" mass="15017">MTIMNADSAPGATANAATSFSGGQDGPWIDEQLAAMGGAERVSAFHAQVRAAVKACSKLTLRLPQGTSTMAVRTVKAPTIGKDPVAFRISAQGGPLDGFESTQVATGVGDVELMMSFLGAVPDDIDGGTQVAFDKAEQTLGVKASSVS</sequence>
<proteinExistence type="predicted"/>
<evidence type="ECO:0000313" key="3">
    <source>
        <dbReference type="Proteomes" id="UP001500730"/>
    </source>
</evidence>
<gene>
    <name evidence="2" type="ORF">GCM10009858_04800</name>
</gene>
<comment type="caution">
    <text evidence="2">The sequence shown here is derived from an EMBL/GenBank/DDBJ whole genome shotgun (WGS) entry which is preliminary data.</text>
</comment>
<dbReference type="EMBL" id="BAAARE010000002">
    <property type="protein sequence ID" value="GAA2470535.1"/>
    <property type="molecule type" value="Genomic_DNA"/>
</dbReference>
<organism evidence="2 3">
    <name type="scientific">Terrabacter carboxydivorans</name>
    <dbReference type="NCBI Taxonomy" id="619730"/>
    <lineage>
        <taxon>Bacteria</taxon>
        <taxon>Bacillati</taxon>
        <taxon>Actinomycetota</taxon>
        <taxon>Actinomycetes</taxon>
        <taxon>Micrococcales</taxon>
        <taxon>Intrasporangiaceae</taxon>
        <taxon>Terrabacter</taxon>
    </lineage>
</organism>
<evidence type="ECO:0000313" key="2">
    <source>
        <dbReference type="EMBL" id="GAA2470535.1"/>
    </source>
</evidence>
<reference evidence="2 3" key="1">
    <citation type="journal article" date="2019" name="Int. J. Syst. Evol. Microbiol.">
        <title>The Global Catalogue of Microorganisms (GCM) 10K type strain sequencing project: providing services to taxonomists for standard genome sequencing and annotation.</title>
        <authorList>
            <consortium name="The Broad Institute Genomics Platform"/>
            <consortium name="The Broad Institute Genome Sequencing Center for Infectious Disease"/>
            <person name="Wu L."/>
            <person name="Ma J."/>
        </authorList>
    </citation>
    <scope>NUCLEOTIDE SEQUENCE [LARGE SCALE GENOMIC DNA]</scope>
    <source>
        <strain evidence="2 3">JCM 16259</strain>
    </source>
</reference>
<protein>
    <submittedName>
        <fullName evidence="2">Uncharacterized protein</fullName>
    </submittedName>
</protein>